<organism evidence="5 6">
    <name type="scientific">Candidatus Nealsonbacteria bacterium CG18_big_fil_WC_8_21_14_2_50_37_10</name>
    <dbReference type="NCBI Taxonomy" id="1974717"/>
    <lineage>
        <taxon>Bacteria</taxon>
        <taxon>Candidatus Nealsoniibacteriota</taxon>
    </lineage>
</organism>
<dbReference type="InterPro" id="IPR004101">
    <property type="entry name" value="Mur_ligase_C"/>
</dbReference>
<comment type="caution">
    <text evidence="5">The sequence shown here is derived from an EMBL/GenBank/DDBJ whole genome shotgun (WGS) entry which is preliminary data.</text>
</comment>
<dbReference type="SUPFAM" id="SSF53623">
    <property type="entry name" value="MurD-like peptide ligases, catalytic domain"/>
    <property type="match status" value="1"/>
</dbReference>
<sequence>TFRVALRDELADFKVNLMGFQNISNVLAVVICARELGMTLEEISKACVDIKPQQSGMQLKKGIDGLNIIDATYSANPDGVLSHLEYLKIWPQKKVIVMPCLIELGKASKKVHKRIGQKIGEVCALAIITTKDRFEEIQEGVGSKALFIENPKEIFEKLKSFCNPGDLILLENRVPSQLVSLLVE</sequence>
<dbReference type="InterPro" id="IPR036565">
    <property type="entry name" value="Mur-like_cat_sf"/>
</dbReference>
<dbReference type="Gene3D" id="3.90.190.20">
    <property type="entry name" value="Mur ligase, C-terminal domain"/>
    <property type="match status" value="1"/>
</dbReference>
<accession>A0A2H0FLA7</accession>
<evidence type="ECO:0000313" key="5">
    <source>
        <dbReference type="EMBL" id="PIQ07498.1"/>
    </source>
</evidence>
<dbReference type="PANTHER" id="PTHR43024:SF1">
    <property type="entry name" value="UDP-N-ACETYLMURAMOYL-TRIPEPTIDE--D-ALANYL-D-ALANINE LIGASE"/>
    <property type="match status" value="1"/>
</dbReference>
<feature type="domain" description="Mur ligase C-terminal" evidence="4">
    <location>
        <begin position="57"/>
        <end position="170"/>
    </location>
</feature>
<evidence type="ECO:0000256" key="1">
    <source>
        <dbReference type="ARBA" id="ARBA00022598"/>
    </source>
</evidence>
<dbReference type="EMBL" id="PCUC01000001">
    <property type="protein sequence ID" value="PIQ07498.1"/>
    <property type="molecule type" value="Genomic_DNA"/>
</dbReference>
<evidence type="ECO:0000259" key="4">
    <source>
        <dbReference type="Pfam" id="PF02875"/>
    </source>
</evidence>
<dbReference type="GO" id="GO:0016881">
    <property type="term" value="F:acid-amino acid ligase activity"/>
    <property type="evidence" value="ECO:0007669"/>
    <property type="project" value="InterPro"/>
</dbReference>
<reference evidence="5 6" key="1">
    <citation type="submission" date="2017-09" db="EMBL/GenBank/DDBJ databases">
        <title>Depth-based differentiation of microbial function through sediment-hosted aquifers and enrichment of novel symbionts in the deep terrestrial subsurface.</title>
        <authorList>
            <person name="Probst A.J."/>
            <person name="Ladd B."/>
            <person name="Jarett J.K."/>
            <person name="Geller-Mcgrath D.E."/>
            <person name="Sieber C.M."/>
            <person name="Emerson J.B."/>
            <person name="Anantharaman K."/>
            <person name="Thomas B.C."/>
            <person name="Malmstrom R."/>
            <person name="Stieglmeier M."/>
            <person name="Klingl A."/>
            <person name="Woyke T."/>
            <person name="Ryan C.M."/>
            <person name="Banfield J.F."/>
        </authorList>
    </citation>
    <scope>NUCLEOTIDE SEQUENCE [LARGE SCALE GENOMIC DNA]</scope>
    <source>
        <strain evidence="5">CG18_big_fil_WC_8_21_14_2_50_37_10</strain>
    </source>
</reference>
<dbReference type="PANTHER" id="PTHR43024">
    <property type="entry name" value="UDP-N-ACETYLMURAMOYL-TRIPEPTIDE--D-ALANYL-D-ALANINE LIGASE"/>
    <property type="match status" value="1"/>
</dbReference>
<dbReference type="InterPro" id="IPR036615">
    <property type="entry name" value="Mur_ligase_C_dom_sf"/>
</dbReference>
<dbReference type="InterPro" id="IPR051046">
    <property type="entry name" value="MurCDEF_CellWall_CoF430Synth"/>
</dbReference>
<keyword evidence="2" id="KW-0547">Nucleotide-binding</keyword>
<feature type="non-terminal residue" evidence="5">
    <location>
        <position position="1"/>
    </location>
</feature>
<gene>
    <name evidence="5" type="ORF">COW72_00005</name>
</gene>
<dbReference type="Proteomes" id="UP000230778">
    <property type="component" value="Unassembled WGS sequence"/>
</dbReference>
<keyword evidence="3" id="KW-0067">ATP-binding</keyword>
<name>A0A2H0FLA7_9BACT</name>
<protein>
    <recommendedName>
        <fullName evidence="4">Mur ligase C-terminal domain-containing protein</fullName>
    </recommendedName>
</protein>
<dbReference type="SUPFAM" id="SSF53244">
    <property type="entry name" value="MurD-like peptide ligases, peptide-binding domain"/>
    <property type="match status" value="1"/>
</dbReference>
<dbReference type="AlphaFoldDB" id="A0A2H0FLA7"/>
<proteinExistence type="predicted"/>
<dbReference type="Pfam" id="PF02875">
    <property type="entry name" value="Mur_ligase_C"/>
    <property type="match status" value="1"/>
</dbReference>
<evidence type="ECO:0000256" key="2">
    <source>
        <dbReference type="ARBA" id="ARBA00022741"/>
    </source>
</evidence>
<dbReference type="GO" id="GO:0005524">
    <property type="term" value="F:ATP binding"/>
    <property type="evidence" value="ECO:0007669"/>
    <property type="project" value="UniProtKB-KW"/>
</dbReference>
<evidence type="ECO:0000313" key="6">
    <source>
        <dbReference type="Proteomes" id="UP000230778"/>
    </source>
</evidence>
<dbReference type="Gene3D" id="3.40.1190.10">
    <property type="entry name" value="Mur-like, catalytic domain"/>
    <property type="match status" value="1"/>
</dbReference>
<keyword evidence="1" id="KW-0436">Ligase</keyword>
<evidence type="ECO:0000256" key="3">
    <source>
        <dbReference type="ARBA" id="ARBA00022840"/>
    </source>
</evidence>